<dbReference type="PANTHER" id="PTHR13789:SF261">
    <property type="entry name" value="HYDROXYLASE, PUTATIVE (AFU_ORTHOLOGUE AFUA_7G00590)-RELATED"/>
    <property type="match status" value="1"/>
</dbReference>
<protein>
    <recommendedName>
        <fullName evidence="6">FAD-binding domain-containing protein</fullName>
    </recommendedName>
</protein>
<proteinExistence type="inferred from homology"/>
<dbReference type="SUPFAM" id="SSF54373">
    <property type="entry name" value="FAD-linked reductases, C-terminal domain"/>
    <property type="match status" value="1"/>
</dbReference>
<dbReference type="InterPro" id="IPR023375">
    <property type="entry name" value="ADC_dom_sf"/>
</dbReference>
<organism evidence="7 8">
    <name type="scientific">Fonsecaea monophora</name>
    <dbReference type="NCBI Taxonomy" id="254056"/>
    <lineage>
        <taxon>Eukaryota</taxon>
        <taxon>Fungi</taxon>
        <taxon>Dikarya</taxon>
        <taxon>Ascomycota</taxon>
        <taxon>Pezizomycotina</taxon>
        <taxon>Eurotiomycetes</taxon>
        <taxon>Chaetothyriomycetidae</taxon>
        <taxon>Chaetothyriales</taxon>
        <taxon>Herpotrichiellaceae</taxon>
        <taxon>Fonsecaea</taxon>
    </lineage>
</organism>
<dbReference type="InterPro" id="IPR036188">
    <property type="entry name" value="FAD/NAD-bd_sf"/>
</dbReference>
<keyword evidence="2" id="KW-0285">Flavoprotein</keyword>
<dbReference type="SUPFAM" id="SSF160104">
    <property type="entry name" value="Acetoacetate decarboxylase-like"/>
    <property type="match status" value="1"/>
</dbReference>
<keyword evidence="8" id="KW-1185">Reference proteome</keyword>
<evidence type="ECO:0000256" key="3">
    <source>
        <dbReference type="ARBA" id="ARBA00022827"/>
    </source>
</evidence>
<evidence type="ECO:0000256" key="4">
    <source>
        <dbReference type="ARBA" id="ARBA00023002"/>
    </source>
</evidence>
<evidence type="ECO:0000256" key="5">
    <source>
        <dbReference type="ARBA" id="ARBA00023033"/>
    </source>
</evidence>
<dbReference type="Pfam" id="PF06314">
    <property type="entry name" value="ADC"/>
    <property type="match status" value="1"/>
</dbReference>
<accession>A0A177EZ52</accession>
<comment type="caution">
    <text evidence="7">The sequence shown here is derived from an EMBL/GenBank/DDBJ whole genome shotgun (WGS) entry which is preliminary data.</text>
</comment>
<dbReference type="Pfam" id="PF01494">
    <property type="entry name" value="FAD_binding_3"/>
    <property type="match status" value="1"/>
</dbReference>
<dbReference type="PANTHER" id="PTHR13789">
    <property type="entry name" value="MONOOXYGENASE"/>
    <property type="match status" value="1"/>
</dbReference>
<sequence length="728" mass="79320">MSYFTPPNGGTDTRNGAAKELSGFGVERDAQDGLRIVVVGAGIAGLSAAIGLQQQGHHVTWDKVVEKSDLSNEDGASVNLMPHASGIVWRFGVYVNGSLAAYNGMSEQDASGNPVQHIDNTATAQLWQHPWVIVSRKSLHNALLARLKEAGQTNNHPITLRTTSNVVKVDPLSASIELAGGRKLQADVLIGADGVDSTIRAAVAGADTKLNDSGESTYSFQLSKKLLSANPNLARYVHEQGQGFSWVGKGRRLYLFPLSNEAAVNVIATCPSLPPNRDSSFAAAKKQLLDLFEDFDSSAKDIISLAEESTFSAWNHYETSAPFRWSHGRSILIGDAAHPLGTSWIHGPSQALEDAAALAAIMPAATSPDAVSSALQFFEELRRRRVEEVQRSEHRLRAINGVSTPGQETEYESFQRTLFGHDAWDSARQAAQRYFIQHNRKNWLRQPIQLGLYPSLRQHASGKIRRPQDHVTWTRYTIRFRTSRTVLDGFLPEGFKFRSPGSVAEASWASGKTDGLDWLGGAGYHHTALMLHNVDYTKKNGEVLHGIYLVMMIEDQTDAILGGHDDSGMAKLYAEIDFRKIDDKALLTFSWRGKTFVEIGLDGLAATSASKGPEQQATSGSVIPKLPPETGIMYERYVGAVGQPGVADAQYPVYTPFQGGGSGVKTKVTKTEVATGGSVTYFRGDELTLPTWHGYVDRFAELPFYGFVSGSVVQGTGVDDNRNVMRIE</sequence>
<dbReference type="GO" id="GO:0016829">
    <property type="term" value="F:lyase activity"/>
    <property type="evidence" value="ECO:0007669"/>
    <property type="project" value="InterPro"/>
</dbReference>
<dbReference type="GO" id="GO:0071949">
    <property type="term" value="F:FAD binding"/>
    <property type="evidence" value="ECO:0007669"/>
    <property type="project" value="InterPro"/>
</dbReference>
<keyword evidence="4" id="KW-0560">Oxidoreductase</keyword>
<dbReference type="InterPro" id="IPR050493">
    <property type="entry name" value="FAD-dep_Monooxygenase_BioMet"/>
</dbReference>
<evidence type="ECO:0000256" key="2">
    <source>
        <dbReference type="ARBA" id="ARBA00022630"/>
    </source>
</evidence>
<dbReference type="InterPro" id="IPR002938">
    <property type="entry name" value="FAD-bd"/>
</dbReference>
<feature type="domain" description="FAD-binding" evidence="6">
    <location>
        <begin position="36"/>
        <end position="390"/>
    </location>
</feature>
<dbReference type="OrthoDB" id="1047367at2759"/>
<name>A0A177EZ52_9EURO</name>
<dbReference type="Gene3D" id="3.50.50.60">
    <property type="entry name" value="FAD/NAD(P)-binding domain"/>
    <property type="match status" value="1"/>
</dbReference>
<evidence type="ECO:0000259" key="6">
    <source>
        <dbReference type="Pfam" id="PF01494"/>
    </source>
</evidence>
<reference evidence="7 8" key="1">
    <citation type="submission" date="2016-03" db="EMBL/GenBank/DDBJ databases">
        <title>Draft genome sequence of the Fonsecaea monophora CBS 269.37.</title>
        <authorList>
            <person name="Bombassaro A."/>
            <person name="Vinicius W.A."/>
            <person name="De Hoog S."/>
            <person name="Sun J."/>
            <person name="Souza E.M."/>
            <person name="Raittz R.T."/>
            <person name="Costa F."/>
            <person name="Leao A.C."/>
            <person name="Tadra-Sfeir M.Z."/>
            <person name="Baura V."/>
            <person name="Balsanelli E."/>
            <person name="Pedrosa F.O."/>
            <person name="Moreno L.F."/>
            <person name="Steffens M.B."/>
            <person name="Xi L."/>
            <person name="Bocca A.L."/>
            <person name="Felipe M.S."/>
            <person name="Teixeira M."/>
            <person name="Telles Filho F.Q."/>
            <person name="Azevedo C.M."/>
            <person name="Gomes R."/>
            <person name="Vicente V.A."/>
        </authorList>
    </citation>
    <scope>NUCLEOTIDE SEQUENCE [LARGE SCALE GENOMIC DNA]</scope>
    <source>
        <strain evidence="7 8">CBS 269.37</strain>
    </source>
</reference>
<gene>
    <name evidence="7" type="ORF">AYO21_09487</name>
</gene>
<dbReference type="GO" id="GO:0004497">
    <property type="term" value="F:monooxygenase activity"/>
    <property type="evidence" value="ECO:0007669"/>
    <property type="project" value="UniProtKB-KW"/>
</dbReference>
<evidence type="ECO:0000313" key="8">
    <source>
        <dbReference type="Proteomes" id="UP000077002"/>
    </source>
</evidence>
<dbReference type="SUPFAM" id="SSF51905">
    <property type="entry name" value="FAD/NAD(P)-binding domain"/>
    <property type="match status" value="1"/>
</dbReference>
<keyword evidence="3" id="KW-0274">FAD</keyword>
<evidence type="ECO:0000256" key="1">
    <source>
        <dbReference type="ARBA" id="ARBA00007992"/>
    </source>
</evidence>
<dbReference type="Gene3D" id="2.40.400.10">
    <property type="entry name" value="Acetoacetate decarboxylase-like"/>
    <property type="match status" value="1"/>
</dbReference>
<dbReference type="GeneID" id="34604621"/>
<keyword evidence="5" id="KW-0503">Monooxygenase</keyword>
<dbReference type="RefSeq" id="XP_022508274.1">
    <property type="nucleotide sequence ID" value="XM_022659421.1"/>
</dbReference>
<dbReference type="PRINTS" id="PR00420">
    <property type="entry name" value="RNGMNOXGNASE"/>
</dbReference>
<evidence type="ECO:0000313" key="7">
    <source>
        <dbReference type="EMBL" id="OAG36322.1"/>
    </source>
</evidence>
<dbReference type="AlphaFoldDB" id="A0A177EZ52"/>
<dbReference type="InterPro" id="IPR010451">
    <property type="entry name" value="Acetoacetate_decarboxylase"/>
</dbReference>
<dbReference type="EMBL" id="LVKK01000094">
    <property type="protein sequence ID" value="OAG36322.1"/>
    <property type="molecule type" value="Genomic_DNA"/>
</dbReference>
<comment type="similarity">
    <text evidence="1">Belongs to the paxM FAD-dependent monooxygenase family.</text>
</comment>
<dbReference type="Proteomes" id="UP000077002">
    <property type="component" value="Unassembled WGS sequence"/>
</dbReference>